<evidence type="ECO:0000313" key="3">
    <source>
        <dbReference type="EMBL" id="OLP98507.1"/>
    </source>
</evidence>
<keyword evidence="4" id="KW-1185">Reference proteome</keyword>
<keyword evidence="2" id="KW-0732">Signal</keyword>
<dbReference type="OrthoDB" id="428182at2759"/>
<feature type="signal peptide" evidence="2">
    <location>
        <begin position="1"/>
        <end position="23"/>
    </location>
</feature>
<feature type="chain" id="PRO_5012864540" evidence="2">
    <location>
        <begin position="24"/>
        <end position="314"/>
    </location>
</feature>
<accession>A0A1Q9DTL2</accession>
<evidence type="ECO:0000313" key="4">
    <source>
        <dbReference type="Proteomes" id="UP000186817"/>
    </source>
</evidence>
<evidence type="ECO:0000256" key="2">
    <source>
        <dbReference type="SAM" id="SignalP"/>
    </source>
</evidence>
<gene>
    <name evidence="3" type="ORF">AK812_SmicGene19053</name>
</gene>
<dbReference type="Proteomes" id="UP000186817">
    <property type="component" value="Unassembled WGS sequence"/>
</dbReference>
<sequence length="314" mass="33743">MGAALGDFLVVVALLLEASTAWAWLPAETEHRLGSAAARITAAAEGFDRLRAELAAGGPTTSRLLAGLSLEDLGLLRGEGVSQELMSRFLNLQSRGPKERHGGSFDPADVETLRLTPRLLARRKRENAAFFGAFECLRLPQPSREGSGVGFPSARGLWKRREGAVRQHAPAASCTGGGRVQPGGTSTRQQVKKPIVTTGLIHGTGELLYDIYAAAYQRFLQHHVEKHSKTVRDALEPMMPPDPVGDICQTVGVEKQEIFRRVDSAAELAANARDQAQAHGSRVHSALASGSCCRRTRESFPARLETSSSSAFGL</sequence>
<dbReference type="EMBL" id="LSRX01000394">
    <property type="protein sequence ID" value="OLP98507.1"/>
    <property type="molecule type" value="Genomic_DNA"/>
</dbReference>
<organism evidence="3 4">
    <name type="scientific">Symbiodinium microadriaticum</name>
    <name type="common">Dinoflagellate</name>
    <name type="synonym">Zooxanthella microadriatica</name>
    <dbReference type="NCBI Taxonomy" id="2951"/>
    <lineage>
        <taxon>Eukaryota</taxon>
        <taxon>Sar</taxon>
        <taxon>Alveolata</taxon>
        <taxon>Dinophyceae</taxon>
        <taxon>Suessiales</taxon>
        <taxon>Symbiodiniaceae</taxon>
        <taxon>Symbiodinium</taxon>
    </lineage>
</organism>
<name>A0A1Q9DTL2_SYMMI</name>
<feature type="region of interest" description="Disordered" evidence="1">
    <location>
        <begin position="168"/>
        <end position="189"/>
    </location>
</feature>
<dbReference type="AlphaFoldDB" id="A0A1Q9DTL2"/>
<protein>
    <submittedName>
        <fullName evidence="3">Uncharacterized protein</fullName>
    </submittedName>
</protein>
<evidence type="ECO:0000256" key="1">
    <source>
        <dbReference type="SAM" id="MobiDB-lite"/>
    </source>
</evidence>
<proteinExistence type="predicted"/>
<reference evidence="3 4" key="1">
    <citation type="submission" date="2016-02" db="EMBL/GenBank/DDBJ databases">
        <title>Genome analysis of coral dinoflagellate symbionts highlights evolutionary adaptations to a symbiotic lifestyle.</title>
        <authorList>
            <person name="Aranda M."/>
            <person name="Li Y."/>
            <person name="Liew Y.J."/>
            <person name="Baumgarten S."/>
            <person name="Simakov O."/>
            <person name="Wilson M."/>
            <person name="Piel J."/>
            <person name="Ashoor H."/>
            <person name="Bougouffa S."/>
            <person name="Bajic V.B."/>
            <person name="Ryu T."/>
            <person name="Ravasi T."/>
            <person name="Bayer T."/>
            <person name="Micklem G."/>
            <person name="Kim H."/>
            <person name="Bhak J."/>
            <person name="Lajeunesse T.C."/>
            <person name="Voolstra C.R."/>
        </authorList>
    </citation>
    <scope>NUCLEOTIDE SEQUENCE [LARGE SCALE GENOMIC DNA]</scope>
    <source>
        <strain evidence="3 4">CCMP2467</strain>
    </source>
</reference>
<comment type="caution">
    <text evidence="3">The sequence shown here is derived from an EMBL/GenBank/DDBJ whole genome shotgun (WGS) entry which is preliminary data.</text>
</comment>